<dbReference type="InterPro" id="IPR037401">
    <property type="entry name" value="SnoaL-like"/>
</dbReference>
<evidence type="ECO:0000313" key="2">
    <source>
        <dbReference type="EMBL" id="ADJ45390.1"/>
    </source>
</evidence>
<evidence type="ECO:0000313" key="3">
    <source>
        <dbReference type="Proteomes" id="UP000000328"/>
    </source>
</evidence>
<dbReference type="KEGG" id="amd:AMED_3606"/>
<dbReference type="InterPro" id="IPR032710">
    <property type="entry name" value="NTF2-like_dom_sf"/>
</dbReference>
<gene>
    <name evidence="2" type="ordered locus">AMED_3606</name>
</gene>
<organism evidence="2 3">
    <name type="scientific">Amycolatopsis mediterranei (strain U-32)</name>
    <dbReference type="NCBI Taxonomy" id="749927"/>
    <lineage>
        <taxon>Bacteria</taxon>
        <taxon>Bacillati</taxon>
        <taxon>Actinomycetota</taxon>
        <taxon>Actinomycetes</taxon>
        <taxon>Pseudonocardiales</taxon>
        <taxon>Pseudonocardiaceae</taxon>
        <taxon>Amycolatopsis</taxon>
    </lineage>
</organism>
<evidence type="ECO:0000259" key="1">
    <source>
        <dbReference type="Pfam" id="PF13474"/>
    </source>
</evidence>
<dbReference type="OrthoDB" id="9812295at2"/>
<proteinExistence type="predicted"/>
<dbReference type="PATRIC" id="fig|749927.5.peg.3725"/>
<keyword evidence="2" id="KW-0413">Isomerase</keyword>
<dbReference type="AlphaFoldDB" id="A0A0H3D359"/>
<dbReference type="Gene3D" id="3.10.450.50">
    <property type="match status" value="1"/>
</dbReference>
<dbReference type="HOGENOM" id="CLU_132094_0_0_11"/>
<reference evidence="2 3" key="1">
    <citation type="journal article" date="2010" name="Cell Res.">
        <title>Complete genome sequence of the rifamycin SV-producing Amycolatopsis mediterranei U32 revealed its genetic characteristics in phylogeny and metabolism.</title>
        <authorList>
            <person name="Zhao W."/>
            <person name="Zhong Y."/>
            <person name="Yuan H."/>
            <person name="Wang J."/>
            <person name="Zheng H."/>
            <person name="Wang Y."/>
            <person name="Cen X."/>
            <person name="Xu F."/>
            <person name="Bai J."/>
            <person name="Han X."/>
            <person name="Lu G."/>
            <person name="Zhu Y."/>
            <person name="Shao Z."/>
            <person name="Yan H."/>
            <person name="Li C."/>
            <person name="Peng N."/>
            <person name="Zhang Z."/>
            <person name="Zhang Y."/>
            <person name="Lin W."/>
            <person name="Fan Y."/>
            <person name="Qin Z."/>
            <person name="Hu Y."/>
            <person name="Zhu B."/>
            <person name="Wang S."/>
            <person name="Ding X."/>
            <person name="Zhao G.P."/>
        </authorList>
    </citation>
    <scope>NUCLEOTIDE SEQUENCE [LARGE SCALE GENOMIC DNA]</scope>
    <source>
        <strain evidence="3">U-32</strain>
    </source>
</reference>
<dbReference type="eggNOG" id="COG4319">
    <property type="taxonomic scope" value="Bacteria"/>
</dbReference>
<dbReference type="RefSeq" id="WP_013225462.1">
    <property type="nucleotide sequence ID" value="NC_014318.1"/>
</dbReference>
<dbReference type="EMBL" id="CP002000">
    <property type="protein sequence ID" value="ADJ45390.1"/>
    <property type="molecule type" value="Genomic_DNA"/>
</dbReference>
<sequence>MTAGPRSVIEARVAAVAAKDVDALLACYAEDVTLFDAVGPLRDTGRDAERARLREWFGAYRSAIELDIRDLDVVADGDVAFASYLFHVRGTMLDGTDVAMWVRSTAGLRRDDHGWKIVHEHSSVPFDGATGEALTRLQPESGTAACRDTGVPGAVRTAWST</sequence>
<protein>
    <submittedName>
        <fullName evidence="2">Ketosteroid isomerase-like protein</fullName>
    </submittedName>
</protein>
<accession>A0A0H3D359</accession>
<dbReference type="Pfam" id="PF13474">
    <property type="entry name" value="SnoaL_3"/>
    <property type="match status" value="1"/>
</dbReference>
<dbReference type="SUPFAM" id="SSF54427">
    <property type="entry name" value="NTF2-like"/>
    <property type="match status" value="1"/>
</dbReference>
<dbReference type="GeneID" id="92871356"/>
<dbReference type="Proteomes" id="UP000000328">
    <property type="component" value="Chromosome"/>
</dbReference>
<dbReference type="GO" id="GO:0016853">
    <property type="term" value="F:isomerase activity"/>
    <property type="evidence" value="ECO:0007669"/>
    <property type="project" value="UniProtKB-KW"/>
</dbReference>
<feature type="domain" description="SnoaL-like" evidence="1">
    <location>
        <begin position="7"/>
        <end position="126"/>
    </location>
</feature>
<name>A0A0H3D359_AMYMU</name>